<evidence type="ECO:0000256" key="1">
    <source>
        <dbReference type="ARBA" id="ARBA00022614"/>
    </source>
</evidence>
<feature type="non-terminal residue" evidence="4">
    <location>
        <position position="313"/>
    </location>
</feature>
<evidence type="ECO:0000256" key="2">
    <source>
        <dbReference type="ARBA" id="ARBA00022737"/>
    </source>
</evidence>
<dbReference type="InterPro" id="IPR003591">
    <property type="entry name" value="Leu-rich_rpt_typical-subtyp"/>
</dbReference>
<dbReference type="STRING" id="407821.A0A087TWQ0"/>
<dbReference type="Pfam" id="PF13855">
    <property type="entry name" value="LRR_8"/>
    <property type="match status" value="1"/>
</dbReference>
<keyword evidence="1" id="KW-0433">Leucine-rich repeat</keyword>
<dbReference type="AlphaFoldDB" id="A0A087TWQ0"/>
<dbReference type="SUPFAM" id="SSF52058">
    <property type="entry name" value="L domain-like"/>
    <property type="match status" value="1"/>
</dbReference>
<dbReference type="OrthoDB" id="2013775at2759"/>
<dbReference type="InterPro" id="IPR032675">
    <property type="entry name" value="LRR_dom_sf"/>
</dbReference>
<keyword evidence="5" id="KW-1185">Reference proteome</keyword>
<gene>
    <name evidence="4" type="ORF">X975_25333</name>
</gene>
<dbReference type="EMBL" id="KK117098">
    <property type="protein sequence ID" value="KFM69539.1"/>
    <property type="molecule type" value="Genomic_DNA"/>
</dbReference>
<feature type="signal peptide" evidence="3">
    <location>
        <begin position="1"/>
        <end position="19"/>
    </location>
</feature>
<dbReference type="Gene3D" id="3.80.10.10">
    <property type="entry name" value="Ribonuclease Inhibitor"/>
    <property type="match status" value="1"/>
</dbReference>
<evidence type="ECO:0000313" key="4">
    <source>
        <dbReference type="EMBL" id="KFM69539.1"/>
    </source>
</evidence>
<dbReference type="PANTHER" id="PTHR24366:SF96">
    <property type="entry name" value="LEUCINE RICH REPEAT CONTAINING 53"/>
    <property type="match status" value="1"/>
</dbReference>
<feature type="chain" id="PRO_5001830022" evidence="3">
    <location>
        <begin position="20"/>
        <end position="313"/>
    </location>
</feature>
<name>A0A087TWQ0_STEMI</name>
<sequence length="313" mass="36078">MLSLSVIFLFTQFLVFSSCLSTKCPTEEEIFPCSCKTLANIMHVVCADFNSSSTLVDAFKVLRNHRITRALFHGLYFTDILPNDLFDEMHIESLKIEKSRWQFSQPAFRALGNSLSTLYIMQNSMITSKDGFVLARLTKLFELNIQSNPLLKIKDTWLNGKVPNVHNLVLDGDDINEVESNAFSELKQLRIISLANNRIKDLKRSMLPHPAPYLMKIDLSHNTIDMIPSNFFVNMPSLTEVILTGNELQTLPQATWTPVWENLQKVLLFNNKIVCDQKLDWMKRYRRVVKLEGDCVAPRERAGRPIRDVYYSR</sequence>
<accession>A0A087TWQ0</accession>
<proteinExistence type="predicted"/>
<dbReference type="PANTHER" id="PTHR24366">
    <property type="entry name" value="IG(IMMUNOGLOBULIN) AND LRR(LEUCINE RICH REPEAT) DOMAINS"/>
    <property type="match status" value="1"/>
</dbReference>
<evidence type="ECO:0000256" key="3">
    <source>
        <dbReference type="SAM" id="SignalP"/>
    </source>
</evidence>
<protein>
    <submittedName>
        <fullName evidence="4">Leucine-rich repeat and fibronectin type-III domain-containing protein 4</fullName>
    </submittedName>
</protein>
<organism evidence="4 5">
    <name type="scientific">Stegodyphus mimosarum</name>
    <name type="common">African social velvet spider</name>
    <dbReference type="NCBI Taxonomy" id="407821"/>
    <lineage>
        <taxon>Eukaryota</taxon>
        <taxon>Metazoa</taxon>
        <taxon>Ecdysozoa</taxon>
        <taxon>Arthropoda</taxon>
        <taxon>Chelicerata</taxon>
        <taxon>Arachnida</taxon>
        <taxon>Araneae</taxon>
        <taxon>Araneomorphae</taxon>
        <taxon>Entelegynae</taxon>
        <taxon>Eresoidea</taxon>
        <taxon>Eresidae</taxon>
        <taxon>Stegodyphus</taxon>
    </lineage>
</organism>
<reference evidence="4 5" key="1">
    <citation type="submission" date="2013-11" db="EMBL/GenBank/DDBJ databases">
        <title>Genome sequencing of Stegodyphus mimosarum.</title>
        <authorList>
            <person name="Bechsgaard J."/>
        </authorList>
    </citation>
    <scope>NUCLEOTIDE SEQUENCE [LARGE SCALE GENOMIC DNA]</scope>
</reference>
<keyword evidence="2" id="KW-0677">Repeat</keyword>
<evidence type="ECO:0000313" key="5">
    <source>
        <dbReference type="Proteomes" id="UP000054359"/>
    </source>
</evidence>
<dbReference type="InterPro" id="IPR001611">
    <property type="entry name" value="Leu-rich_rpt"/>
</dbReference>
<dbReference type="Proteomes" id="UP000054359">
    <property type="component" value="Unassembled WGS sequence"/>
</dbReference>
<keyword evidence="3" id="KW-0732">Signal</keyword>
<dbReference type="SMART" id="SM00369">
    <property type="entry name" value="LRR_TYP"/>
    <property type="match status" value="4"/>
</dbReference>
<dbReference type="OMA" id="DEMHIES"/>